<accession>A0ACC2XAW9</accession>
<name>A0ACC2XAW9_9TREE</name>
<keyword evidence="2" id="KW-1185">Reference proteome</keyword>
<reference evidence="1" key="1">
    <citation type="submission" date="2023-04" db="EMBL/GenBank/DDBJ databases">
        <title>Draft Genome sequencing of Naganishia species isolated from polar environments using Oxford Nanopore Technology.</title>
        <authorList>
            <person name="Leo P."/>
            <person name="Venkateswaran K."/>
        </authorList>
    </citation>
    <scope>NUCLEOTIDE SEQUENCE</scope>
    <source>
        <strain evidence="1">DBVPG 5303</strain>
    </source>
</reference>
<organism evidence="1 2">
    <name type="scientific">Naganishia onofrii</name>
    <dbReference type="NCBI Taxonomy" id="1851511"/>
    <lineage>
        <taxon>Eukaryota</taxon>
        <taxon>Fungi</taxon>
        <taxon>Dikarya</taxon>
        <taxon>Basidiomycota</taxon>
        <taxon>Agaricomycotina</taxon>
        <taxon>Tremellomycetes</taxon>
        <taxon>Filobasidiales</taxon>
        <taxon>Filobasidiaceae</taxon>
        <taxon>Naganishia</taxon>
    </lineage>
</organism>
<sequence length="395" mass="44843">MSTAEEIPALSYILEPLHLHLFLLVVASLLTAGCLVNHRPGRLQNVVHASKLLSNARPDHLPTFLGKQVRIPNTERFRRNITSRFLAYFPFLLEVWYWLLTYWVYQLARAAQAVSMGANTRVLSEAHARAILAIEVALGLDIEKALQEVVMKHDLLLRFFNKTYSMVHIPATISFIGYSYWAFPAPIFQRVRRTLVLCNGLAFVIFSSWPCMPPRLLPFDEFGYVDTVHAGEAASIWTTNKVGITQECMNGDDFVDPPLPGQFQNQLAAFPSLHFGYSFVIGLSLFMYSPHRPVRWVALGYPVLILLIIMATANHYLLDAVGGFFVTIIAYRVNHLLLYLRPLEEWGMWLCRTEKPLDKAIFEQALAESMVTAHENGGYAHDQVHLLSDDDLRQA</sequence>
<comment type="caution">
    <text evidence="1">The sequence shown here is derived from an EMBL/GenBank/DDBJ whole genome shotgun (WGS) entry which is preliminary data.</text>
</comment>
<proteinExistence type="predicted"/>
<protein>
    <submittedName>
        <fullName evidence="1">Uncharacterized protein</fullName>
    </submittedName>
</protein>
<dbReference type="Proteomes" id="UP001234202">
    <property type="component" value="Unassembled WGS sequence"/>
</dbReference>
<dbReference type="EMBL" id="JASBWV010000018">
    <property type="protein sequence ID" value="KAJ9121163.1"/>
    <property type="molecule type" value="Genomic_DNA"/>
</dbReference>
<gene>
    <name evidence="1" type="ORF">QFC24_004837</name>
</gene>
<evidence type="ECO:0000313" key="1">
    <source>
        <dbReference type="EMBL" id="KAJ9121163.1"/>
    </source>
</evidence>
<evidence type="ECO:0000313" key="2">
    <source>
        <dbReference type="Proteomes" id="UP001234202"/>
    </source>
</evidence>